<dbReference type="RefSeq" id="WP_167971397.1">
    <property type="nucleotide sequence ID" value="NZ_VSRL01000016.1"/>
</dbReference>
<keyword evidence="1" id="KW-1133">Transmembrane helix</keyword>
<dbReference type="Proteomes" id="UP001515943">
    <property type="component" value="Unassembled WGS sequence"/>
</dbReference>
<gene>
    <name evidence="2" type="ORF">FXN61_06910</name>
</gene>
<protein>
    <submittedName>
        <fullName evidence="2">Uncharacterized protein</fullName>
    </submittedName>
</protein>
<feature type="transmembrane region" description="Helical" evidence="1">
    <location>
        <begin position="57"/>
        <end position="79"/>
    </location>
</feature>
<sequence length="102" mass="11343">MTALAASAQLCVCGLSTIVVLIISVVIAVAYGELLARSAVKRALPREGRHRAPRRPSWRRAVTALTIVLGLVATATWTWNVGDHFDWWRRAAAHRRHQRHGN</sequence>
<name>A0ABX1FCE8_9PSEU</name>
<organism evidence="2 3">
    <name type="scientific">Lentzea indica</name>
    <dbReference type="NCBI Taxonomy" id="2604800"/>
    <lineage>
        <taxon>Bacteria</taxon>
        <taxon>Bacillati</taxon>
        <taxon>Actinomycetota</taxon>
        <taxon>Actinomycetes</taxon>
        <taxon>Pseudonocardiales</taxon>
        <taxon>Pseudonocardiaceae</taxon>
        <taxon>Lentzea</taxon>
    </lineage>
</organism>
<evidence type="ECO:0000256" key="1">
    <source>
        <dbReference type="SAM" id="Phobius"/>
    </source>
</evidence>
<feature type="transmembrane region" description="Helical" evidence="1">
    <location>
        <begin position="6"/>
        <end position="36"/>
    </location>
</feature>
<dbReference type="EMBL" id="VSRL01000016">
    <property type="protein sequence ID" value="NKE56575.1"/>
    <property type="molecule type" value="Genomic_DNA"/>
</dbReference>
<accession>A0ABX1FCE8</accession>
<evidence type="ECO:0000313" key="3">
    <source>
        <dbReference type="Proteomes" id="UP001515943"/>
    </source>
</evidence>
<keyword evidence="1" id="KW-0812">Transmembrane</keyword>
<keyword evidence="1" id="KW-0472">Membrane</keyword>
<comment type="caution">
    <text evidence="2">The sequence shown here is derived from an EMBL/GenBank/DDBJ whole genome shotgun (WGS) entry which is preliminary data.</text>
</comment>
<evidence type="ECO:0000313" key="2">
    <source>
        <dbReference type="EMBL" id="NKE56575.1"/>
    </source>
</evidence>
<reference evidence="2 3" key="1">
    <citation type="submission" date="2019-08" db="EMBL/GenBank/DDBJ databases">
        <title>Lentzea from Indian Himalayas.</title>
        <authorList>
            <person name="Mandal S."/>
            <person name="Mallick Gupta A."/>
            <person name="Maiti P.K."/>
            <person name="Sarkar J."/>
            <person name="Mandal S."/>
        </authorList>
    </citation>
    <scope>NUCLEOTIDE SEQUENCE [LARGE SCALE GENOMIC DNA]</scope>
    <source>
        <strain evidence="2 3">PSKA42</strain>
    </source>
</reference>
<keyword evidence="3" id="KW-1185">Reference proteome</keyword>
<proteinExistence type="predicted"/>